<feature type="transmembrane region" description="Helical" evidence="2">
    <location>
        <begin position="47"/>
        <end position="69"/>
    </location>
</feature>
<feature type="coiled-coil region" evidence="1">
    <location>
        <begin position="416"/>
        <end position="443"/>
    </location>
</feature>
<proteinExistence type="predicted"/>
<reference evidence="3 4" key="1">
    <citation type="submission" date="2023-06" db="EMBL/GenBank/DDBJ databases">
        <title>Sporosarcina sp. nov., isolated from Korean tranditional fermented seafood 'Jeotgal'.</title>
        <authorList>
            <person name="Yang A.I."/>
            <person name="Shin N.-R."/>
        </authorList>
    </citation>
    <scope>NUCLEOTIDE SEQUENCE [LARGE SCALE GENOMIC DNA]</scope>
    <source>
        <strain evidence="3 4">T2O-4</strain>
    </source>
</reference>
<accession>A0ABZ0L5C7</accession>
<sequence length="707" mass="80555">MDKKLKDLKNDVDTTISPTAYFTEQDRKRIRSKIRAMQTVKTTKRRLSFWPTVLTTAAVSAFIFLMGGMAGKELGLFATGEKPQIEPPQENVPPVIGRDENDKPLEIDTGMLNIHYQDIQGDTVIWSGTNDTPESGSIGYDMVTYNMRTKEFGEIITSDFDFEVYGGQINEDWITWVDAGLYKDTGKWRIYALNRENGKKMSIRESSDVAGYSNPNVMEPRITMSSGANRLAWAEPVAGENRVLIQLYDLDTGILQTVGESDVHAVTMLSDNYLLWTEGEKVFNVYSIEEEKVDATFHNTMVTYTPSLNDTYAVWQEATQTSDSRLVMSAIAGSKEVELFRGAINSFGIGEDYVIWESDQTIYAYSWAYRETTEIGRNGEFPVIRGNTVIWQQVKEGSERTKLQVVELEKPEFDEYQDKMIKKEDLGERHEGLEENLKKWLATNDVFGTSLKSGLYGAYIDNEGTAVIDFVPFMNLIGVPSMEDRSALLNAVTEIILRHSEVNKISYSFNLNRTAFFDWMGSDEQIYTRDVEYQEVPSDQLSLQDSEMAYEMCVNVLTDYYKAVWNGSNINLDTFITNDNLKQYVQKKIQSQHDLHAGFTDSKVKNIEISNWEVTFTDDADGGFLYLKLPADIQKHYGGGYGEVTEFLVRKVNGKLIIVDWYTGGKDTYDFMVRGENETIDNPDIWDDREWVQQVTKKVNEFSGSTK</sequence>
<protein>
    <submittedName>
        <fullName evidence="3">Uncharacterized protein</fullName>
    </submittedName>
</protein>
<keyword evidence="2" id="KW-0812">Transmembrane</keyword>
<dbReference type="EMBL" id="CP129118">
    <property type="protein sequence ID" value="WOV86786.1"/>
    <property type="molecule type" value="Genomic_DNA"/>
</dbReference>
<evidence type="ECO:0000313" key="3">
    <source>
        <dbReference type="EMBL" id="WOV86786.1"/>
    </source>
</evidence>
<keyword evidence="1" id="KW-0175">Coiled coil</keyword>
<evidence type="ECO:0000256" key="2">
    <source>
        <dbReference type="SAM" id="Phobius"/>
    </source>
</evidence>
<keyword evidence="2" id="KW-1133">Transmembrane helix</keyword>
<evidence type="ECO:0000256" key="1">
    <source>
        <dbReference type="SAM" id="Coils"/>
    </source>
</evidence>
<keyword evidence="2" id="KW-0472">Membrane</keyword>
<dbReference type="PANTHER" id="PTHR36842:SF1">
    <property type="entry name" value="PROTEIN TOLB"/>
    <property type="match status" value="1"/>
</dbReference>
<keyword evidence="4" id="KW-1185">Reference proteome</keyword>
<dbReference type="PANTHER" id="PTHR36842">
    <property type="entry name" value="PROTEIN TOLB HOMOLOG"/>
    <property type="match status" value="1"/>
</dbReference>
<name>A0ABZ0L5C7_9BACL</name>
<dbReference type="RefSeq" id="WP_317966296.1">
    <property type="nucleotide sequence ID" value="NZ_CP129118.1"/>
</dbReference>
<organism evidence="3 4">
    <name type="scientific">Sporosarcina oncorhynchi</name>
    <dbReference type="NCBI Taxonomy" id="3056444"/>
    <lineage>
        <taxon>Bacteria</taxon>
        <taxon>Bacillati</taxon>
        <taxon>Bacillota</taxon>
        <taxon>Bacilli</taxon>
        <taxon>Bacillales</taxon>
        <taxon>Caryophanaceae</taxon>
        <taxon>Sporosarcina</taxon>
    </lineage>
</organism>
<evidence type="ECO:0000313" key="4">
    <source>
        <dbReference type="Proteomes" id="UP001303902"/>
    </source>
</evidence>
<dbReference type="Proteomes" id="UP001303902">
    <property type="component" value="Chromosome"/>
</dbReference>
<gene>
    <name evidence="3" type="ORF">QWT69_13015</name>
</gene>